<comment type="similarity">
    <text evidence="1">Belongs to the nitroreductase family.</text>
</comment>
<gene>
    <name evidence="4" type="ORF">S06H3_05696</name>
</gene>
<evidence type="ECO:0000313" key="4">
    <source>
        <dbReference type="EMBL" id="GAH90074.1"/>
    </source>
</evidence>
<dbReference type="InterPro" id="IPR000415">
    <property type="entry name" value="Nitroreductase-like"/>
</dbReference>
<comment type="caution">
    <text evidence="4">The sequence shown here is derived from an EMBL/GenBank/DDBJ whole genome shotgun (WGS) entry which is preliminary data.</text>
</comment>
<dbReference type="GO" id="GO:0016491">
    <property type="term" value="F:oxidoreductase activity"/>
    <property type="evidence" value="ECO:0007669"/>
    <property type="project" value="UniProtKB-KW"/>
</dbReference>
<dbReference type="SUPFAM" id="SSF55469">
    <property type="entry name" value="FMN-dependent nitroreductase-like"/>
    <property type="match status" value="1"/>
</dbReference>
<organism evidence="4">
    <name type="scientific">marine sediment metagenome</name>
    <dbReference type="NCBI Taxonomy" id="412755"/>
    <lineage>
        <taxon>unclassified sequences</taxon>
        <taxon>metagenomes</taxon>
        <taxon>ecological metagenomes</taxon>
    </lineage>
</organism>
<dbReference type="EMBL" id="BARV01002139">
    <property type="protein sequence ID" value="GAH90074.1"/>
    <property type="molecule type" value="Genomic_DNA"/>
</dbReference>
<dbReference type="PANTHER" id="PTHR43673:SF10">
    <property type="entry name" value="NADH DEHYDROGENASE_NAD(P)H NITROREDUCTASE XCC3605-RELATED"/>
    <property type="match status" value="1"/>
</dbReference>
<reference evidence="4" key="1">
    <citation type="journal article" date="2014" name="Front. Microbiol.">
        <title>High frequency of phylogenetically diverse reductive dehalogenase-homologous genes in deep subseafloor sedimentary metagenomes.</title>
        <authorList>
            <person name="Kawai M."/>
            <person name="Futagami T."/>
            <person name="Toyoda A."/>
            <person name="Takaki Y."/>
            <person name="Nishi S."/>
            <person name="Hori S."/>
            <person name="Arai W."/>
            <person name="Tsubouchi T."/>
            <person name="Morono Y."/>
            <person name="Uchiyama I."/>
            <person name="Ito T."/>
            <person name="Fujiyama A."/>
            <person name="Inagaki F."/>
            <person name="Takami H."/>
        </authorList>
    </citation>
    <scope>NUCLEOTIDE SEQUENCE</scope>
    <source>
        <strain evidence="4">Expedition CK06-06</strain>
    </source>
</reference>
<dbReference type="PANTHER" id="PTHR43673">
    <property type="entry name" value="NAD(P)H NITROREDUCTASE YDGI-RELATED"/>
    <property type="match status" value="1"/>
</dbReference>
<accession>X1KIU7</accession>
<proteinExistence type="inferred from homology"/>
<sequence length="85" mass="9281">MSNGEHAYSIDLAIALDHMSLEAASLGLGTCWIGAFYQDQVKELLGVPENVRIVSLMPVGYPKELGSKTGRKSLSEIICYNKYTS</sequence>
<name>X1KIU7_9ZZZZ</name>
<keyword evidence="2" id="KW-0560">Oxidoreductase</keyword>
<feature type="domain" description="Nitroreductase" evidence="3">
    <location>
        <begin position="6"/>
        <end position="61"/>
    </location>
</feature>
<evidence type="ECO:0000259" key="3">
    <source>
        <dbReference type="Pfam" id="PF00881"/>
    </source>
</evidence>
<dbReference type="InterPro" id="IPR029479">
    <property type="entry name" value="Nitroreductase"/>
</dbReference>
<evidence type="ECO:0000256" key="2">
    <source>
        <dbReference type="ARBA" id="ARBA00023002"/>
    </source>
</evidence>
<dbReference type="AlphaFoldDB" id="X1KIU7"/>
<dbReference type="Pfam" id="PF00881">
    <property type="entry name" value="Nitroreductase"/>
    <property type="match status" value="1"/>
</dbReference>
<dbReference type="Gene3D" id="3.40.109.10">
    <property type="entry name" value="NADH Oxidase"/>
    <property type="match status" value="1"/>
</dbReference>
<evidence type="ECO:0000256" key="1">
    <source>
        <dbReference type="ARBA" id="ARBA00007118"/>
    </source>
</evidence>
<protein>
    <recommendedName>
        <fullName evidence="3">Nitroreductase domain-containing protein</fullName>
    </recommendedName>
</protein>